<evidence type="ECO:0000313" key="2">
    <source>
        <dbReference type="EMBL" id="GLH99416.1"/>
    </source>
</evidence>
<accession>A0ABQ5QXZ2</accession>
<dbReference type="EMBL" id="BSDI01000023">
    <property type="protein sequence ID" value="GLH99416.1"/>
    <property type="molecule type" value="Genomic_DNA"/>
</dbReference>
<feature type="transmembrane region" description="Helical" evidence="1">
    <location>
        <begin position="79"/>
        <end position="101"/>
    </location>
</feature>
<organism evidence="2 3">
    <name type="scientific">Phytohabitans aurantiacus</name>
    <dbReference type="NCBI Taxonomy" id="3016789"/>
    <lineage>
        <taxon>Bacteria</taxon>
        <taxon>Bacillati</taxon>
        <taxon>Actinomycetota</taxon>
        <taxon>Actinomycetes</taxon>
        <taxon>Micromonosporales</taxon>
        <taxon>Micromonosporaceae</taxon>
    </lineage>
</organism>
<evidence type="ECO:0000313" key="3">
    <source>
        <dbReference type="Proteomes" id="UP001144280"/>
    </source>
</evidence>
<comment type="caution">
    <text evidence="2">The sequence shown here is derived from an EMBL/GenBank/DDBJ whole genome shotgun (WGS) entry which is preliminary data.</text>
</comment>
<sequence length="184" mass="19075">MLPCTIMITEYVRDAAATAVVFGFFASSWFGWAQEAPPKSWRTPLGIGSVIALLTAVAGGLLAWRHWSDGTVFDDDTGRSFGIVVGIEFVAAAAGAGLLALRRRAEFISAWIAFVVGVHLFPVAVILEYPLIHVVAALVTLVAIAAIPVARARSIPVSAATGLGTGSVLLVAALASLVAALTGY</sequence>
<evidence type="ECO:0000256" key="1">
    <source>
        <dbReference type="SAM" id="Phobius"/>
    </source>
</evidence>
<reference evidence="2" key="1">
    <citation type="submission" date="2022-12" db="EMBL/GenBank/DDBJ databases">
        <title>New Phytohabitans aurantiacus sp. RD004123 nov., an actinomycete isolated from soil.</title>
        <authorList>
            <person name="Triningsih D.W."/>
            <person name="Harunari E."/>
            <person name="Igarashi Y."/>
        </authorList>
    </citation>
    <scope>NUCLEOTIDE SEQUENCE</scope>
    <source>
        <strain evidence="2">RD004123</strain>
    </source>
</reference>
<keyword evidence="3" id="KW-1185">Reference proteome</keyword>
<feature type="transmembrane region" description="Helical" evidence="1">
    <location>
        <begin position="45"/>
        <end position="67"/>
    </location>
</feature>
<proteinExistence type="predicted"/>
<feature type="transmembrane region" description="Helical" evidence="1">
    <location>
        <begin position="131"/>
        <end position="150"/>
    </location>
</feature>
<feature type="transmembrane region" description="Helical" evidence="1">
    <location>
        <begin position="157"/>
        <end position="181"/>
    </location>
</feature>
<feature type="transmembrane region" description="Helical" evidence="1">
    <location>
        <begin position="15"/>
        <end position="33"/>
    </location>
</feature>
<gene>
    <name evidence="2" type="ORF">Pa4123_46920</name>
</gene>
<keyword evidence="1" id="KW-0812">Transmembrane</keyword>
<keyword evidence="1" id="KW-0472">Membrane</keyword>
<name>A0ABQ5QXZ2_9ACTN</name>
<protein>
    <submittedName>
        <fullName evidence="2">Uncharacterized protein</fullName>
    </submittedName>
</protein>
<keyword evidence="1" id="KW-1133">Transmembrane helix</keyword>
<feature type="transmembrane region" description="Helical" evidence="1">
    <location>
        <begin position="108"/>
        <end position="125"/>
    </location>
</feature>
<dbReference type="Proteomes" id="UP001144280">
    <property type="component" value="Unassembled WGS sequence"/>
</dbReference>